<dbReference type="AlphaFoldDB" id="A0A4R0IQQ9"/>
<keyword evidence="1" id="KW-0418">Kinase</keyword>
<dbReference type="InterPro" id="IPR027417">
    <property type="entry name" value="P-loop_NTPase"/>
</dbReference>
<name>A0A4R0IQQ9_9ACTN</name>
<dbReference type="EMBL" id="SJKA01000005">
    <property type="protein sequence ID" value="TCC33786.1"/>
    <property type="molecule type" value="Genomic_DNA"/>
</dbReference>
<dbReference type="GO" id="GO:0016301">
    <property type="term" value="F:kinase activity"/>
    <property type="evidence" value="ECO:0007669"/>
    <property type="project" value="UniProtKB-KW"/>
</dbReference>
<organism evidence="1 2">
    <name type="scientific">Kribbella sindirgiensis</name>
    <dbReference type="NCBI Taxonomy" id="1124744"/>
    <lineage>
        <taxon>Bacteria</taxon>
        <taxon>Bacillati</taxon>
        <taxon>Actinomycetota</taxon>
        <taxon>Actinomycetes</taxon>
        <taxon>Propionibacteriales</taxon>
        <taxon>Kribbellaceae</taxon>
        <taxon>Kribbella</taxon>
    </lineage>
</organism>
<sequence length="162" mass="17940">MAKRNYLVEGGSGTGKSSVCRELRKRGCQAVDGDNELAYAGDPETGERVEVHNHYNHIWDVAKVREIAADTTEEIAFFCGGSRNFTKFLDVFDQVIVLDVDTETLKQRLAAREADDWGGNDEEKEFILHLHATRDGVPPGTVIDTTARSLGEVVDAIFDAIR</sequence>
<protein>
    <submittedName>
        <fullName evidence="1">Nucleoside kinase</fullName>
    </submittedName>
</protein>
<evidence type="ECO:0000313" key="2">
    <source>
        <dbReference type="Proteomes" id="UP000292695"/>
    </source>
</evidence>
<reference evidence="1 2" key="1">
    <citation type="submission" date="2019-02" db="EMBL/GenBank/DDBJ databases">
        <title>Kribbella capetownensis sp. nov. and Kribbella speibonae sp. nov., isolated from soil.</title>
        <authorList>
            <person name="Curtis S.M."/>
            <person name="Norton I."/>
            <person name="Everest G.J."/>
            <person name="Meyers P.R."/>
        </authorList>
    </citation>
    <scope>NUCLEOTIDE SEQUENCE [LARGE SCALE GENOMIC DNA]</scope>
    <source>
        <strain evidence="1 2">DSM 27082</strain>
    </source>
</reference>
<gene>
    <name evidence="1" type="ORF">E0H50_17800</name>
</gene>
<proteinExistence type="predicted"/>
<dbReference type="Gene3D" id="3.40.50.300">
    <property type="entry name" value="P-loop containing nucleotide triphosphate hydrolases"/>
    <property type="match status" value="1"/>
</dbReference>
<dbReference type="Proteomes" id="UP000292695">
    <property type="component" value="Unassembled WGS sequence"/>
</dbReference>
<keyword evidence="1" id="KW-0808">Transferase</keyword>
<dbReference type="RefSeq" id="WP_131289551.1">
    <property type="nucleotide sequence ID" value="NZ_SJKA01000005.1"/>
</dbReference>
<dbReference type="SUPFAM" id="SSF52540">
    <property type="entry name" value="P-loop containing nucleoside triphosphate hydrolases"/>
    <property type="match status" value="1"/>
</dbReference>
<keyword evidence="2" id="KW-1185">Reference proteome</keyword>
<accession>A0A4R0IQQ9</accession>
<dbReference type="OrthoDB" id="5019413at2"/>
<evidence type="ECO:0000313" key="1">
    <source>
        <dbReference type="EMBL" id="TCC33786.1"/>
    </source>
</evidence>
<dbReference type="Pfam" id="PF13238">
    <property type="entry name" value="AAA_18"/>
    <property type="match status" value="1"/>
</dbReference>
<comment type="caution">
    <text evidence="1">The sequence shown here is derived from an EMBL/GenBank/DDBJ whole genome shotgun (WGS) entry which is preliminary data.</text>
</comment>